<dbReference type="InterPro" id="IPR050231">
    <property type="entry name" value="Iron_ascorbate_oxido_reductase"/>
</dbReference>
<dbReference type="Pfam" id="PF14226">
    <property type="entry name" value="DIOX_N"/>
    <property type="match status" value="1"/>
</dbReference>
<dbReference type="EMBL" id="JPOX01000015">
    <property type="protein sequence ID" value="KFX47247.1"/>
    <property type="molecule type" value="Genomic_DNA"/>
</dbReference>
<dbReference type="InterPro" id="IPR044861">
    <property type="entry name" value="IPNS-like_FE2OG_OXY"/>
</dbReference>
<comment type="similarity">
    <text evidence="1 2">Belongs to the iron/ascorbate-dependent oxidoreductase family.</text>
</comment>
<reference evidence="5" key="1">
    <citation type="journal article" date="2014" name="PLoS Genet.">
        <title>Signature Gene Expression Reveals Novel Clues to the Molecular Mechanisms of Dimorphic Transition in Penicillium marneffei.</title>
        <authorList>
            <person name="Yang E."/>
            <person name="Wang G."/>
            <person name="Cai J."/>
            <person name="Woo P.C."/>
            <person name="Lau S.K."/>
            <person name="Yuen K.-Y."/>
            <person name="Chow W.-N."/>
            <person name="Lin X."/>
        </authorList>
    </citation>
    <scope>NUCLEOTIDE SEQUENCE [LARGE SCALE GENOMIC DNA]</scope>
    <source>
        <strain evidence="5">PM1</strain>
    </source>
</reference>
<sequence>MAFTSFAGRSYDIVSDEVKQSDSFDEIPMIDLTLPQEQVVESLRDACTRVGFFYISNHGIPQEIINQVFSTAEEFFGLDDKLKQQAHFNNGTALCGYEGFQNVHTDDTKKPDLNEAFSWRYAPDMDSFNENMTTTTTAAEEETANSFLTSGQNLWPNVKPEMRRDISQYYAHVMKLARKLIRLFALVLELPETYFDEMMQHPGSMGKILHYPPQPAKGPDPPFGIGAHTDIECFTILCQGGDVPALQVLNPKGEWILAPPIRGTFVVNIGDMLARWSNDMFRSTIHRVLNITGRERYSMPVFMGPSYNTVIKPLETCLADGAKYDPIPAGLYVWKRLAISRLDKDEYERQRVTMESQLTAPISV</sequence>
<dbReference type="Pfam" id="PF03171">
    <property type="entry name" value="2OG-FeII_Oxy"/>
    <property type="match status" value="1"/>
</dbReference>
<dbReference type="EMBL" id="JPOX01000007">
    <property type="protein sequence ID" value="KFX50318.1"/>
    <property type="molecule type" value="Genomic_DNA"/>
</dbReference>
<dbReference type="eggNOG" id="KOG0143">
    <property type="taxonomic scope" value="Eukaryota"/>
</dbReference>
<evidence type="ECO:0000256" key="1">
    <source>
        <dbReference type="ARBA" id="ARBA00008056"/>
    </source>
</evidence>
<organism evidence="5">
    <name type="scientific">Talaromyces marneffei PM1</name>
    <dbReference type="NCBI Taxonomy" id="1077442"/>
    <lineage>
        <taxon>Eukaryota</taxon>
        <taxon>Fungi</taxon>
        <taxon>Dikarya</taxon>
        <taxon>Ascomycota</taxon>
        <taxon>Pezizomycotina</taxon>
        <taxon>Eurotiomycetes</taxon>
        <taxon>Eurotiomycetidae</taxon>
        <taxon>Eurotiales</taxon>
        <taxon>Trichocomaceae</taxon>
        <taxon>Talaromyces</taxon>
        <taxon>Talaromyces sect. Talaromyces</taxon>
    </lineage>
</organism>
<evidence type="ECO:0000259" key="3">
    <source>
        <dbReference type="PROSITE" id="PS51471"/>
    </source>
</evidence>
<dbReference type="SUPFAM" id="SSF51197">
    <property type="entry name" value="Clavaminate synthase-like"/>
    <property type="match status" value="1"/>
</dbReference>
<accession>A0A093XYI0</accession>
<dbReference type="AlphaFoldDB" id="A0A093XYI0"/>
<dbReference type="PRINTS" id="PR00682">
    <property type="entry name" value="IPNSYNTHASE"/>
</dbReference>
<dbReference type="HOGENOM" id="CLU_010119_6_3_1"/>
<dbReference type="PROSITE" id="PS51471">
    <property type="entry name" value="FE2OG_OXY"/>
    <property type="match status" value="1"/>
</dbReference>
<evidence type="ECO:0000313" key="5">
    <source>
        <dbReference type="EMBL" id="KFX50318.1"/>
    </source>
</evidence>
<name>A0A093XYI0_TALMA</name>
<evidence type="ECO:0000313" key="4">
    <source>
        <dbReference type="EMBL" id="KFX47247.1"/>
    </source>
</evidence>
<dbReference type="InterPro" id="IPR027443">
    <property type="entry name" value="IPNS-like_sf"/>
</dbReference>
<feature type="domain" description="Fe2OG dioxygenase" evidence="3">
    <location>
        <begin position="201"/>
        <end position="305"/>
    </location>
</feature>
<protein>
    <submittedName>
        <fullName evidence="5">Putative iron/ascorbate oxidoreductase</fullName>
    </submittedName>
</protein>
<evidence type="ECO:0000256" key="2">
    <source>
        <dbReference type="RuleBase" id="RU003682"/>
    </source>
</evidence>
<gene>
    <name evidence="5" type="ORF">GQ26_0070760</name>
    <name evidence="4" type="ORF">GQ26_0150030</name>
</gene>
<dbReference type="InterPro" id="IPR005123">
    <property type="entry name" value="Oxoglu/Fe-dep_dioxygenase_dom"/>
</dbReference>
<dbReference type="GO" id="GO:0016491">
    <property type="term" value="F:oxidoreductase activity"/>
    <property type="evidence" value="ECO:0007669"/>
    <property type="project" value="UniProtKB-KW"/>
</dbReference>
<keyword evidence="2" id="KW-0479">Metal-binding</keyword>
<keyword evidence="2" id="KW-0408">Iron</keyword>
<dbReference type="GO" id="GO:0046872">
    <property type="term" value="F:metal ion binding"/>
    <property type="evidence" value="ECO:0007669"/>
    <property type="project" value="UniProtKB-KW"/>
</dbReference>
<dbReference type="GO" id="GO:0044283">
    <property type="term" value="P:small molecule biosynthetic process"/>
    <property type="evidence" value="ECO:0007669"/>
    <property type="project" value="UniProtKB-ARBA"/>
</dbReference>
<dbReference type="InterPro" id="IPR026992">
    <property type="entry name" value="DIOX_N"/>
</dbReference>
<dbReference type="PANTHER" id="PTHR47990">
    <property type="entry name" value="2-OXOGLUTARATE (2OG) AND FE(II)-DEPENDENT OXYGENASE SUPERFAMILY PROTEIN-RELATED"/>
    <property type="match status" value="1"/>
</dbReference>
<proteinExistence type="inferred from homology"/>
<keyword evidence="2" id="KW-0560">Oxidoreductase</keyword>
<dbReference type="Gene3D" id="2.60.120.330">
    <property type="entry name" value="B-lactam Antibiotic, Isopenicillin N Synthase, Chain"/>
    <property type="match status" value="1"/>
</dbReference>
<comment type="caution">
    <text evidence="5">The sequence shown here is derived from an EMBL/GenBank/DDBJ whole genome shotgun (WGS) entry which is preliminary data.</text>
</comment>